<sequence>MKMKLKQLMASTLPRARKNKKKASLSQQSTDPSGQTTLPHDFAKQHDSNPPESAALEPARPLPKETCTAEQRHLAIAPGGVSVYNSLPLNVTLNISVSNKDDPGCYPNNNNVEYPQSDDYYPHYLASPEGIYNTVPRTRTGIRTNPWLPSPRASPATSPAVSATTSPTCPGMTLFFGDESTPKSRRFQDAPATVTSFRRHSVEWDTEPDSPMQISMTSDIGSSIATTERVESPFSVDGDASEKLFSSGNDISNDISLRPECDQVMMDPRDSNESTEFVPAADVSDPQSTEDTKPTCPPKNATSERDVDLFVQETPTLTTLPCDDVVDAEHILLGNEGDANKTDPSGDIEISDATVDETNTKRRSLFISDDDCSGATDTCNSIPEDRTVSLCISQLSPTNSTTETGVKIGQQSREQMPRFLVNQTRSLDEIRSSLQEKVMRLRREKLLVDEKVRQAQDEDRIRRQEKLRMQRQLTSYRKHVMLRTLHELRAQLERQTERLQATYSDVLDARWTNSCRRSRARVRGSDVTRERRHSQ</sequence>
<dbReference type="EMBL" id="JAODUO010000258">
    <property type="protein sequence ID" value="KAK2184651.1"/>
    <property type="molecule type" value="Genomic_DNA"/>
</dbReference>
<dbReference type="Proteomes" id="UP001209878">
    <property type="component" value="Unassembled WGS sequence"/>
</dbReference>
<feature type="compositionally biased region" description="Polar residues" evidence="2">
    <location>
        <begin position="244"/>
        <end position="255"/>
    </location>
</feature>
<evidence type="ECO:0000313" key="3">
    <source>
        <dbReference type="EMBL" id="KAK2184651.1"/>
    </source>
</evidence>
<proteinExistence type="predicted"/>
<feature type="region of interest" description="Disordered" evidence="2">
    <location>
        <begin position="1"/>
        <end position="68"/>
    </location>
</feature>
<feature type="compositionally biased region" description="Polar residues" evidence="2">
    <location>
        <begin position="24"/>
        <end position="38"/>
    </location>
</feature>
<protein>
    <submittedName>
        <fullName evidence="3">Uncharacterized protein</fullName>
    </submittedName>
</protein>
<keyword evidence="1" id="KW-0175">Coiled coil</keyword>
<evidence type="ECO:0000313" key="4">
    <source>
        <dbReference type="Proteomes" id="UP001209878"/>
    </source>
</evidence>
<feature type="coiled-coil region" evidence="1">
    <location>
        <begin position="482"/>
        <end position="509"/>
    </location>
</feature>
<name>A0AAD9NY56_RIDPI</name>
<reference evidence="3" key="1">
    <citation type="journal article" date="2023" name="Mol. Biol. Evol.">
        <title>Third-Generation Sequencing Reveals the Adaptive Role of the Epigenome in Three Deep-Sea Polychaetes.</title>
        <authorList>
            <person name="Perez M."/>
            <person name="Aroh O."/>
            <person name="Sun Y."/>
            <person name="Lan Y."/>
            <person name="Juniper S.K."/>
            <person name="Young C.R."/>
            <person name="Angers B."/>
            <person name="Qian P.Y."/>
        </authorList>
    </citation>
    <scope>NUCLEOTIDE SEQUENCE</scope>
    <source>
        <strain evidence="3">R07B-5</strain>
    </source>
</reference>
<feature type="compositionally biased region" description="Low complexity" evidence="2">
    <location>
        <begin position="150"/>
        <end position="168"/>
    </location>
</feature>
<gene>
    <name evidence="3" type="ORF">NP493_259g03004</name>
</gene>
<comment type="caution">
    <text evidence="3">The sequence shown here is derived from an EMBL/GenBank/DDBJ whole genome shotgun (WGS) entry which is preliminary data.</text>
</comment>
<keyword evidence="4" id="KW-1185">Reference proteome</keyword>
<accession>A0AAD9NY56</accession>
<dbReference type="AlphaFoldDB" id="A0AAD9NY56"/>
<feature type="compositionally biased region" description="Basic and acidic residues" evidence="2">
    <location>
        <begin position="257"/>
        <end position="272"/>
    </location>
</feature>
<evidence type="ECO:0000256" key="2">
    <source>
        <dbReference type="SAM" id="MobiDB-lite"/>
    </source>
</evidence>
<feature type="region of interest" description="Disordered" evidence="2">
    <location>
        <begin position="143"/>
        <end position="215"/>
    </location>
</feature>
<evidence type="ECO:0000256" key="1">
    <source>
        <dbReference type="SAM" id="Coils"/>
    </source>
</evidence>
<feature type="region of interest" description="Disordered" evidence="2">
    <location>
        <begin position="232"/>
        <end position="303"/>
    </location>
</feature>
<organism evidence="3 4">
    <name type="scientific">Ridgeia piscesae</name>
    <name type="common">Tubeworm</name>
    <dbReference type="NCBI Taxonomy" id="27915"/>
    <lineage>
        <taxon>Eukaryota</taxon>
        <taxon>Metazoa</taxon>
        <taxon>Spiralia</taxon>
        <taxon>Lophotrochozoa</taxon>
        <taxon>Annelida</taxon>
        <taxon>Polychaeta</taxon>
        <taxon>Sedentaria</taxon>
        <taxon>Canalipalpata</taxon>
        <taxon>Sabellida</taxon>
        <taxon>Siboglinidae</taxon>
        <taxon>Ridgeia</taxon>
    </lineage>
</organism>